<keyword evidence="3" id="KW-1185">Reference proteome</keyword>
<protein>
    <submittedName>
        <fullName evidence="2">Uncharacterized protein</fullName>
    </submittedName>
</protein>
<dbReference type="PRINTS" id="PR01217">
    <property type="entry name" value="PRICHEXTENSN"/>
</dbReference>
<reference evidence="3" key="1">
    <citation type="journal article" date="2019" name="Int. J. Syst. Evol. Microbiol.">
        <title>The Global Catalogue of Microorganisms (GCM) 10K type strain sequencing project: providing services to taxonomists for standard genome sequencing and annotation.</title>
        <authorList>
            <consortium name="The Broad Institute Genomics Platform"/>
            <consortium name="The Broad Institute Genome Sequencing Center for Infectious Disease"/>
            <person name="Wu L."/>
            <person name="Ma J."/>
        </authorList>
    </citation>
    <scope>NUCLEOTIDE SEQUENCE [LARGE SCALE GENOMIC DNA]</scope>
    <source>
        <strain evidence="3">JCM 18123</strain>
    </source>
</reference>
<name>A0ABP9G9M5_9ACTN</name>
<organism evidence="2 3">
    <name type="scientific">Streptomonospora halophila</name>
    <dbReference type="NCBI Taxonomy" id="427369"/>
    <lineage>
        <taxon>Bacteria</taxon>
        <taxon>Bacillati</taxon>
        <taxon>Actinomycetota</taxon>
        <taxon>Actinomycetes</taxon>
        <taxon>Streptosporangiales</taxon>
        <taxon>Nocardiopsidaceae</taxon>
        <taxon>Streptomonospora</taxon>
    </lineage>
</organism>
<evidence type="ECO:0000313" key="2">
    <source>
        <dbReference type="EMBL" id="GAA4934271.1"/>
    </source>
</evidence>
<gene>
    <name evidence="2" type="ORF">GCM10023224_13490</name>
</gene>
<feature type="compositionally biased region" description="Pro residues" evidence="1">
    <location>
        <begin position="325"/>
        <end position="353"/>
    </location>
</feature>
<feature type="compositionally biased region" description="Low complexity" evidence="1">
    <location>
        <begin position="407"/>
        <end position="442"/>
    </location>
</feature>
<feature type="compositionally biased region" description="Pro residues" evidence="1">
    <location>
        <begin position="392"/>
        <end position="404"/>
    </location>
</feature>
<comment type="caution">
    <text evidence="2">The sequence shown here is derived from an EMBL/GenBank/DDBJ whole genome shotgun (WGS) entry which is preliminary data.</text>
</comment>
<feature type="compositionally biased region" description="Pro residues" evidence="1">
    <location>
        <begin position="452"/>
        <end position="475"/>
    </location>
</feature>
<evidence type="ECO:0000256" key="1">
    <source>
        <dbReference type="SAM" id="MobiDB-lite"/>
    </source>
</evidence>
<proteinExistence type="predicted"/>
<feature type="compositionally biased region" description="Pro residues" evidence="1">
    <location>
        <begin position="291"/>
        <end position="315"/>
    </location>
</feature>
<sequence>MTRDQTRSASVVALLADIPSTGHLGAAQAQRFTLDGHDLAERSGPFVDFVRHHASRGVKVVALYPRWRREHARRAVAFARGALREDAVAGADVDLSPLALSLVADQLAYLCPYLPAGMIAGLADELPRHTLAGGWLRNVANLATIPISVPQHLGSFAPGVTYLALCSPLPQVARVPKGETAARLPFRPQDPVQVLYSSGAHFDTSAFEQQFLASLQAVAARRLPPQPLGPVYWGSPKYAEFVAFSAHPRALTEPARTVRPATCSWCGEPTIIPVCRFCGAANTLPAQRPAAPAPNASPAPLAPAAQAPPPGPAGHPPAWTQAPPAAGPYPAAPAAAEPPAPHHAPGQAPPAPAPTAGEDRGSPVGAPDSGPQRPRRPRPPDPVEDEDLPVPQALPPLPHEPGGPAPGGDAPSASAGAASPGAAPPGFRLQAEPEAAARPASALPGTVGGTDPRPPAPPSGGPGPDQPSGPQPRHPAPAGHDTGDRHREPDVSVPRAPR</sequence>
<dbReference type="EMBL" id="BAABIK010000005">
    <property type="protein sequence ID" value="GAA4934271.1"/>
    <property type="molecule type" value="Genomic_DNA"/>
</dbReference>
<feature type="region of interest" description="Disordered" evidence="1">
    <location>
        <begin position="286"/>
        <end position="498"/>
    </location>
</feature>
<feature type="compositionally biased region" description="Basic and acidic residues" evidence="1">
    <location>
        <begin position="481"/>
        <end position="490"/>
    </location>
</feature>
<dbReference type="RefSeq" id="WP_345555870.1">
    <property type="nucleotide sequence ID" value="NZ_BAABIK010000005.1"/>
</dbReference>
<evidence type="ECO:0000313" key="3">
    <source>
        <dbReference type="Proteomes" id="UP001499993"/>
    </source>
</evidence>
<accession>A0ABP9G9M5</accession>
<dbReference type="Proteomes" id="UP001499993">
    <property type="component" value="Unassembled WGS sequence"/>
</dbReference>